<dbReference type="RefSeq" id="XP_067820501.1">
    <property type="nucleotide sequence ID" value="XM_067963056.1"/>
</dbReference>
<reference evidence="3 4" key="1">
    <citation type="journal article" date="2021" name="Genome Biol.">
        <title>AFLAP: assembly-free linkage analysis pipeline using k-mers from genome sequencing data.</title>
        <authorList>
            <person name="Fletcher K."/>
            <person name="Zhang L."/>
            <person name="Gil J."/>
            <person name="Han R."/>
            <person name="Cavanaugh K."/>
            <person name="Michelmore R."/>
        </authorList>
    </citation>
    <scope>NUCLEOTIDE SEQUENCE [LARGE SCALE GENOMIC DNA]</scope>
    <source>
        <strain evidence="3 4">SF5</strain>
    </source>
</reference>
<feature type="transmembrane region" description="Helical" evidence="2">
    <location>
        <begin position="125"/>
        <end position="144"/>
    </location>
</feature>
<feature type="region of interest" description="Disordered" evidence="1">
    <location>
        <begin position="263"/>
        <end position="336"/>
    </location>
</feature>
<keyword evidence="2" id="KW-0812">Transmembrane</keyword>
<sequence>MGDRAGSLGTVDMSLLSNSTGYVDDSGAGHVRASGSMKNWSNILPNDTAVRIIYEGSGSAEEIVIIPTEDSASRSMESLSNGSFSIGSLGGEDNTVVLPQSSSSREGSSENEKEVVKTGSNPTTLLVVTTILSAITIATIFAVVRYSRRNRRQAYSENSGEAFIVGSLPHQAAPQHNILGAEIRPDLWVEGQYRYSPTMSGLENSLSGTAILSDNKTISAHNRLTVDAYPFGTSTRRGSRNNGPLNSIQRRHHENVFLDDISGRSRYRRGPSPVVLYEQESYEERKTNTSRRNYQQRRSSQRQRRHSPRQRHQRQRESQHQQRTSRKGMYASRREM</sequence>
<feature type="compositionally biased region" description="Polar residues" evidence="1">
    <location>
        <begin position="232"/>
        <end position="248"/>
    </location>
</feature>
<name>A0A976FQB4_BRELC</name>
<dbReference type="EMBL" id="SHOA02000001">
    <property type="protein sequence ID" value="TDH71002.1"/>
    <property type="molecule type" value="Genomic_DNA"/>
</dbReference>
<dbReference type="GeneID" id="94348727"/>
<organism evidence="3 4">
    <name type="scientific">Bremia lactucae</name>
    <name type="common">Lettuce downy mildew</name>
    <dbReference type="NCBI Taxonomy" id="4779"/>
    <lineage>
        <taxon>Eukaryota</taxon>
        <taxon>Sar</taxon>
        <taxon>Stramenopiles</taxon>
        <taxon>Oomycota</taxon>
        <taxon>Peronosporomycetes</taxon>
        <taxon>Peronosporales</taxon>
        <taxon>Peronosporaceae</taxon>
        <taxon>Bremia</taxon>
    </lineage>
</organism>
<accession>A0A976FQB4</accession>
<gene>
    <name evidence="3" type="ORF">CCR75_004971</name>
</gene>
<protein>
    <submittedName>
        <fullName evidence="3">Uncharacterized protein</fullName>
    </submittedName>
</protein>
<evidence type="ECO:0000256" key="2">
    <source>
        <dbReference type="SAM" id="Phobius"/>
    </source>
</evidence>
<comment type="caution">
    <text evidence="3">The sequence shown here is derived from an EMBL/GenBank/DDBJ whole genome shotgun (WGS) entry which is preliminary data.</text>
</comment>
<feature type="compositionally biased region" description="Polar residues" evidence="1">
    <location>
        <begin position="76"/>
        <end position="86"/>
    </location>
</feature>
<dbReference type="Proteomes" id="UP000294530">
    <property type="component" value="Unassembled WGS sequence"/>
</dbReference>
<evidence type="ECO:0000256" key="1">
    <source>
        <dbReference type="SAM" id="MobiDB-lite"/>
    </source>
</evidence>
<keyword evidence="4" id="KW-1185">Reference proteome</keyword>
<feature type="compositionally biased region" description="Basic residues" evidence="1">
    <location>
        <begin position="299"/>
        <end position="314"/>
    </location>
</feature>
<evidence type="ECO:0000313" key="3">
    <source>
        <dbReference type="EMBL" id="TDH71002.1"/>
    </source>
</evidence>
<evidence type="ECO:0000313" key="4">
    <source>
        <dbReference type="Proteomes" id="UP000294530"/>
    </source>
</evidence>
<dbReference type="OrthoDB" id="119162at2759"/>
<keyword evidence="2" id="KW-1133">Transmembrane helix</keyword>
<proteinExistence type="predicted"/>
<dbReference type="KEGG" id="blac:94348727"/>
<dbReference type="AlphaFoldDB" id="A0A976FQB4"/>
<keyword evidence="2" id="KW-0472">Membrane</keyword>
<feature type="region of interest" description="Disordered" evidence="1">
    <location>
        <begin position="230"/>
        <end position="250"/>
    </location>
</feature>
<feature type="region of interest" description="Disordered" evidence="1">
    <location>
        <begin position="76"/>
        <end position="119"/>
    </location>
</feature>
<feature type="compositionally biased region" description="Basic and acidic residues" evidence="1">
    <location>
        <begin position="107"/>
        <end position="116"/>
    </location>
</feature>